<dbReference type="EMBL" id="JAVDQH010000009">
    <property type="protein sequence ID" value="MDR6244686.1"/>
    <property type="molecule type" value="Genomic_DNA"/>
</dbReference>
<dbReference type="Proteomes" id="UP001185028">
    <property type="component" value="Unassembled WGS sequence"/>
</dbReference>
<proteinExistence type="predicted"/>
<feature type="region of interest" description="Disordered" evidence="1">
    <location>
        <begin position="23"/>
        <end position="103"/>
    </location>
</feature>
<sequence length="103" mass="11607">MGLRAVELQIAVPRTTEASKIQQENLLRPSIEQSILADRTSEETERMRTRSDSVKESASGMIHDGHPGEQHAPRQHHAEQPVEEQHVAPAEHPYKGKHIDLSF</sequence>
<accession>A0ABU1IZN0</accession>
<evidence type="ECO:0000256" key="1">
    <source>
        <dbReference type="SAM" id="MobiDB-lite"/>
    </source>
</evidence>
<feature type="compositionally biased region" description="Basic and acidic residues" evidence="1">
    <location>
        <begin position="92"/>
        <end position="103"/>
    </location>
</feature>
<protein>
    <submittedName>
        <fullName evidence="2">Uncharacterized protein</fullName>
    </submittedName>
</protein>
<evidence type="ECO:0000313" key="2">
    <source>
        <dbReference type="EMBL" id="MDR6244686.1"/>
    </source>
</evidence>
<keyword evidence="3" id="KW-1185">Reference proteome</keyword>
<organism evidence="2 3">
    <name type="scientific">Paenibacillus hunanensis</name>
    <dbReference type="NCBI Taxonomy" id="539262"/>
    <lineage>
        <taxon>Bacteria</taxon>
        <taxon>Bacillati</taxon>
        <taxon>Bacillota</taxon>
        <taxon>Bacilli</taxon>
        <taxon>Bacillales</taxon>
        <taxon>Paenibacillaceae</taxon>
        <taxon>Paenibacillus</taxon>
    </lineage>
</organism>
<evidence type="ECO:0000313" key="3">
    <source>
        <dbReference type="Proteomes" id="UP001185028"/>
    </source>
</evidence>
<dbReference type="RefSeq" id="WP_188776680.1">
    <property type="nucleotide sequence ID" value="NZ_BMMB01000007.1"/>
</dbReference>
<name>A0ABU1IZN0_9BACL</name>
<comment type="caution">
    <text evidence="2">The sequence shown here is derived from an EMBL/GenBank/DDBJ whole genome shotgun (WGS) entry which is preliminary data.</text>
</comment>
<feature type="compositionally biased region" description="Basic and acidic residues" evidence="1">
    <location>
        <begin position="63"/>
        <end position="86"/>
    </location>
</feature>
<reference evidence="2 3" key="1">
    <citation type="submission" date="2023-07" db="EMBL/GenBank/DDBJ databases">
        <title>Genomic Encyclopedia of Type Strains, Phase IV (KMG-IV): sequencing the most valuable type-strain genomes for metagenomic binning, comparative biology and taxonomic classification.</title>
        <authorList>
            <person name="Goeker M."/>
        </authorList>
    </citation>
    <scope>NUCLEOTIDE SEQUENCE [LARGE SCALE GENOMIC DNA]</scope>
    <source>
        <strain evidence="2 3">DSM 22170</strain>
    </source>
</reference>
<gene>
    <name evidence="2" type="ORF">JOC58_002583</name>
</gene>
<feature type="compositionally biased region" description="Basic and acidic residues" evidence="1">
    <location>
        <begin position="39"/>
        <end position="55"/>
    </location>
</feature>